<name>A0A2V3WBH9_9BACI</name>
<dbReference type="OrthoDB" id="2973513at2"/>
<accession>A0A2V3WBH9</accession>
<dbReference type="Proteomes" id="UP000247922">
    <property type="component" value="Unassembled WGS sequence"/>
</dbReference>
<keyword evidence="3" id="KW-1185">Reference proteome</keyword>
<gene>
    <name evidence="2" type="ORF">DES38_104248</name>
</gene>
<protein>
    <submittedName>
        <fullName evidence="2">Uncharacterized protein</fullName>
    </submittedName>
</protein>
<keyword evidence="1" id="KW-0472">Membrane</keyword>
<dbReference type="RefSeq" id="WP_110251106.1">
    <property type="nucleotide sequence ID" value="NZ_QJJR01000004.1"/>
</dbReference>
<sequence>MRKQVRSKSVIWVVVVLAMFLIGTSMLLYQEQQADEQAYQRLLNHFYMEVEKSLHITSLISENDTADDAYMDRLFINLEVSLNNMTTLLDFAEIAVDDTNFPNGDFAVIAAYTDVDDYGKEAYVVHLQEILMGVKSAMYSEEHNQEDPNLTTEAFNTIVKEATDQASAFFN</sequence>
<keyword evidence="1" id="KW-0812">Transmembrane</keyword>
<evidence type="ECO:0000256" key="1">
    <source>
        <dbReference type="SAM" id="Phobius"/>
    </source>
</evidence>
<dbReference type="AlphaFoldDB" id="A0A2V3WBH9"/>
<comment type="caution">
    <text evidence="2">The sequence shown here is derived from an EMBL/GenBank/DDBJ whole genome shotgun (WGS) entry which is preliminary data.</text>
</comment>
<keyword evidence="1" id="KW-1133">Transmembrane helix</keyword>
<feature type="transmembrane region" description="Helical" evidence="1">
    <location>
        <begin position="9"/>
        <end position="29"/>
    </location>
</feature>
<dbReference type="EMBL" id="QJJR01000004">
    <property type="protein sequence ID" value="PXW91813.1"/>
    <property type="molecule type" value="Genomic_DNA"/>
</dbReference>
<reference evidence="2 3" key="1">
    <citation type="submission" date="2018-05" db="EMBL/GenBank/DDBJ databases">
        <title>Genomic Encyclopedia of Type Strains, Phase IV (KMG-IV): sequencing the most valuable type-strain genomes for metagenomic binning, comparative biology and taxonomic classification.</title>
        <authorList>
            <person name="Goeker M."/>
        </authorList>
    </citation>
    <scope>NUCLEOTIDE SEQUENCE [LARGE SCALE GENOMIC DNA]</scope>
    <source>
        <strain evidence="2 3">DSM 22440</strain>
    </source>
</reference>
<organism evidence="2 3">
    <name type="scientific">Streptohalobacillus salinus</name>
    <dbReference type="NCBI Taxonomy" id="621096"/>
    <lineage>
        <taxon>Bacteria</taxon>
        <taxon>Bacillati</taxon>
        <taxon>Bacillota</taxon>
        <taxon>Bacilli</taxon>
        <taxon>Bacillales</taxon>
        <taxon>Bacillaceae</taxon>
        <taxon>Streptohalobacillus</taxon>
    </lineage>
</organism>
<proteinExistence type="predicted"/>
<evidence type="ECO:0000313" key="3">
    <source>
        <dbReference type="Proteomes" id="UP000247922"/>
    </source>
</evidence>
<evidence type="ECO:0000313" key="2">
    <source>
        <dbReference type="EMBL" id="PXW91813.1"/>
    </source>
</evidence>